<comment type="caution">
    <text evidence="1">The sequence shown here is derived from an EMBL/GenBank/DDBJ whole genome shotgun (WGS) entry which is preliminary data.</text>
</comment>
<name>A0A1E8GMH0_9LACT</name>
<reference evidence="2" key="1">
    <citation type="submission" date="2016-09" db="EMBL/GenBank/DDBJ databases">
        <title>Draft genome sequence of a novel species of the family Streptococcaceae isolated from flowers.</title>
        <authorList>
            <person name="Chuah L.-O."/>
            <person name="Yap K.-P."/>
            <person name="Thong K.L."/>
            <person name="Liong M.T."/>
            <person name="Ahmad R."/>
            <person name="Rusul G."/>
        </authorList>
    </citation>
    <scope>NUCLEOTIDE SEQUENCE [LARGE SCALE GENOMIC DNA]</scope>
    <source>
        <strain evidence="2">DF1</strain>
    </source>
</reference>
<dbReference type="STRING" id="1859473.BG261_05440"/>
<dbReference type="AlphaFoldDB" id="A0A1E8GMH0"/>
<evidence type="ECO:0000313" key="1">
    <source>
        <dbReference type="EMBL" id="OFI48833.1"/>
    </source>
</evidence>
<protein>
    <recommendedName>
        <fullName evidence="3">ArpU family transcriptional regulator</fullName>
    </recommendedName>
</protein>
<keyword evidence="2" id="KW-1185">Reference proteome</keyword>
<dbReference type="Proteomes" id="UP000178622">
    <property type="component" value="Unassembled WGS sequence"/>
</dbReference>
<sequence>MEELEFDDKAAAKEAKRILLSYPKIKRRYKNLAPSIQSPSWSDEKTSGGFKNNVNYEKWIEMGIEVEEIEYGVDKVLGFSIDWYDILHYRYIKTGNQFSQAHYAKKAQYEKTQYYENLNMAFMAFAEVYKKGKIYKDL</sequence>
<evidence type="ECO:0000313" key="2">
    <source>
        <dbReference type="Proteomes" id="UP000178622"/>
    </source>
</evidence>
<proteinExistence type="predicted"/>
<evidence type="ECO:0008006" key="3">
    <source>
        <dbReference type="Google" id="ProtNLM"/>
    </source>
</evidence>
<gene>
    <name evidence="1" type="ORF">BG261_05440</name>
</gene>
<dbReference type="EMBL" id="MKIR01000023">
    <property type="protein sequence ID" value="OFI48833.1"/>
    <property type="molecule type" value="Genomic_DNA"/>
</dbReference>
<dbReference type="RefSeq" id="WP_070792766.1">
    <property type="nucleotide sequence ID" value="NZ_MKIR01000023.1"/>
</dbReference>
<organism evidence="1 2">
    <name type="scientific">Floricoccus tropicus</name>
    <dbReference type="NCBI Taxonomy" id="1859473"/>
    <lineage>
        <taxon>Bacteria</taxon>
        <taxon>Bacillati</taxon>
        <taxon>Bacillota</taxon>
        <taxon>Bacilli</taxon>
        <taxon>Lactobacillales</taxon>
        <taxon>Streptococcaceae</taxon>
        <taxon>Floricoccus</taxon>
    </lineage>
</organism>
<accession>A0A1E8GMH0</accession>